<evidence type="ECO:0000313" key="3">
    <source>
        <dbReference type="Proteomes" id="UP001234989"/>
    </source>
</evidence>
<sequence>MAEETMNKGTNDGGCGLFKFMGKKEDRGHHNDTVNVEEKQSLMEALHRTHSNSSSSSDDEEVEEGSTREKKKGLKDKMKEKISGDHDQQKSEFIPMDNCPAPHEED</sequence>
<dbReference type="EMBL" id="CP133612">
    <property type="protein sequence ID" value="WMV13309.1"/>
    <property type="molecule type" value="Genomic_DNA"/>
</dbReference>
<evidence type="ECO:0000256" key="1">
    <source>
        <dbReference type="SAM" id="MobiDB-lite"/>
    </source>
</evidence>
<feature type="region of interest" description="Disordered" evidence="1">
    <location>
        <begin position="1"/>
        <end position="106"/>
    </location>
</feature>
<reference evidence="2" key="1">
    <citation type="submission" date="2023-08" db="EMBL/GenBank/DDBJ databases">
        <title>A de novo genome assembly of Solanum verrucosum Schlechtendal, a Mexican diploid species geographically isolated from the other diploid A-genome species in potato relatives.</title>
        <authorList>
            <person name="Hosaka K."/>
        </authorList>
    </citation>
    <scope>NUCLEOTIDE SEQUENCE</scope>
    <source>
        <tissue evidence="2">Young leaves</tissue>
    </source>
</reference>
<accession>A0AAF0Q4K6</accession>
<dbReference type="Pfam" id="PF00257">
    <property type="entry name" value="Dehydrin"/>
    <property type="match status" value="1"/>
</dbReference>
<dbReference type="InterPro" id="IPR000167">
    <property type="entry name" value="Dehydrin"/>
</dbReference>
<feature type="compositionally biased region" description="Basic and acidic residues" evidence="1">
    <location>
        <begin position="75"/>
        <end position="90"/>
    </location>
</feature>
<dbReference type="GO" id="GO:0009415">
    <property type="term" value="P:response to water"/>
    <property type="evidence" value="ECO:0007669"/>
    <property type="project" value="InterPro"/>
</dbReference>
<proteinExistence type="predicted"/>
<name>A0AAF0Q4K6_SOLVR</name>
<evidence type="ECO:0000313" key="2">
    <source>
        <dbReference type="EMBL" id="WMV13309.1"/>
    </source>
</evidence>
<feature type="compositionally biased region" description="Basic and acidic residues" evidence="1">
    <location>
        <begin position="22"/>
        <end position="47"/>
    </location>
</feature>
<gene>
    <name evidence="2" type="ORF">MTR67_006694</name>
</gene>
<keyword evidence="3" id="KW-1185">Reference proteome</keyword>
<dbReference type="Proteomes" id="UP001234989">
    <property type="component" value="Chromosome 1"/>
</dbReference>
<dbReference type="AlphaFoldDB" id="A0AAF0Q4K6"/>
<organism evidence="2 3">
    <name type="scientific">Solanum verrucosum</name>
    <dbReference type="NCBI Taxonomy" id="315347"/>
    <lineage>
        <taxon>Eukaryota</taxon>
        <taxon>Viridiplantae</taxon>
        <taxon>Streptophyta</taxon>
        <taxon>Embryophyta</taxon>
        <taxon>Tracheophyta</taxon>
        <taxon>Spermatophyta</taxon>
        <taxon>Magnoliopsida</taxon>
        <taxon>eudicotyledons</taxon>
        <taxon>Gunneridae</taxon>
        <taxon>Pentapetalae</taxon>
        <taxon>asterids</taxon>
        <taxon>lamiids</taxon>
        <taxon>Solanales</taxon>
        <taxon>Solanaceae</taxon>
        <taxon>Solanoideae</taxon>
        <taxon>Solaneae</taxon>
        <taxon>Solanum</taxon>
    </lineage>
</organism>
<protein>
    <submittedName>
        <fullName evidence="2">Uncharacterized protein</fullName>
    </submittedName>
</protein>